<proteinExistence type="predicted"/>
<keyword evidence="2" id="KW-0472">Membrane</keyword>
<keyword evidence="2" id="KW-1133">Transmembrane helix</keyword>
<keyword evidence="4" id="KW-1185">Reference proteome</keyword>
<dbReference type="RefSeq" id="WP_213244735.1">
    <property type="nucleotide sequence ID" value="NZ_CP045806.1"/>
</dbReference>
<feature type="transmembrane region" description="Helical" evidence="2">
    <location>
        <begin position="63"/>
        <end position="84"/>
    </location>
</feature>
<organism evidence="3 4">
    <name type="scientific">Gordonia pseudamarae</name>
    <dbReference type="NCBI Taxonomy" id="2831662"/>
    <lineage>
        <taxon>Bacteria</taxon>
        <taxon>Bacillati</taxon>
        <taxon>Actinomycetota</taxon>
        <taxon>Actinomycetes</taxon>
        <taxon>Mycobacteriales</taxon>
        <taxon>Gordoniaceae</taxon>
        <taxon>Gordonia</taxon>
    </lineage>
</organism>
<evidence type="ECO:0000256" key="1">
    <source>
        <dbReference type="SAM" id="MobiDB-lite"/>
    </source>
</evidence>
<reference evidence="3" key="1">
    <citation type="journal article" date="2021" name="Nat. Microbiol.">
        <title>Cocultivation of an ultrasmall environmental parasitic bacterium with lytic ability against bacteria associated with wastewater foams.</title>
        <authorList>
            <person name="Batinovic S."/>
            <person name="Rose J.J.A."/>
            <person name="Ratcliffe J."/>
            <person name="Seviour R.J."/>
            <person name="Petrovski S."/>
        </authorList>
    </citation>
    <scope>NUCLEOTIDE SEQUENCE</scope>
    <source>
        <strain evidence="3">CON9</strain>
    </source>
</reference>
<evidence type="ECO:0008006" key="5">
    <source>
        <dbReference type="Google" id="ProtNLM"/>
    </source>
</evidence>
<dbReference type="EMBL" id="CP045809">
    <property type="protein sequence ID" value="QHN36482.1"/>
    <property type="molecule type" value="Genomic_DNA"/>
</dbReference>
<gene>
    <name evidence="3" type="ORF">GII31_17900</name>
</gene>
<feature type="transmembrane region" description="Helical" evidence="2">
    <location>
        <begin position="34"/>
        <end position="57"/>
    </location>
</feature>
<protein>
    <recommendedName>
        <fullName evidence="5">Integral membrane protein</fullName>
    </recommendedName>
</protein>
<feature type="region of interest" description="Disordered" evidence="1">
    <location>
        <begin position="1"/>
        <end position="25"/>
    </location>
</feature>
<accession>A0ABX6ILA3</accession>
<evidence type="ECO:0000313" key="3">
    <source>
        <dbReference type="EMBL" id="QHN36482.1"/>
    </source>
</evidence>
<dbReference type="Proteomes" id="UP001059836">
    <property type="component" value="Chromosome"/>
</dbReference>
<evidence type="ECO:0000313" key="4">
    <source>
        <dbReference type="Proteomes" id="UP001059836"/>
    </source>
</evidence>
<sequence>MSYPANPPQGSGAFPPYVRPGADQPRARPGSVTAAAVIGLVYSALMVLVAIGMTALVGGGLGIALALINLVLATALAWAAFVAFRGESGTPLLAVSLVIMGVNAISLIVLVLNDGQPGLGILGIVIPGLIFSNIVNGNSKAYFAR</sequence>
<keyword evidence="2" id="KW-0812">Transmembrane</keyword>
<name>A0ABX6ILA3_9ACTN</name>
<evidence type="ECO:0000256" key="2">
    <source>
        <dbReference type="SAM" id="Phobius"/>
    </source>
</evidence>
<feature type="transmembrane region" description="Helical" evidence="2">
    <location>
        <begin position="91"/>
        <end position="112"/>
    </location>
</feature>
<feature type="transmembrane region" description="Helical" evidence="2">
    <location>
        <begin position="118"/>
        <end position="135"/>
    </location>
</feature>